<sequence length="414" mass="44079">MSHGGSMIPPASSSAKPMRKGKENSAGGSPSPTGSYSRKGGRSLSSPSRTQTPSPPPSKLNTSNILGNMQGSSSLLQPPTLSVIAPTPEASPVSPTRRTHHKSTPTMPTASVLRTSNAPPVIEKSYSSGSGKRKAEEAGVSGDKTPPKELKEPRATFAPDPRTHRASATSGSSAHAPSSFNRSKRVRLSEASEGRSSSRSASHAGSLPTPNESPPNAKNTGSWSSRGSHGPVSGSSHTYGYGPPSALSASQASHYNVQQQLAPSRRSLSQASIPISALISPHAPSIGRTGTIHMRDPRKPSPIQSTPWSLALPSQVQTGEARWTWRGWVERGGSPLHSWLFFIGFILFPLWWIAAFLPIPRTRRLGGTDAEKAVMLDDPQVEHDAKSWRIRCRFMAVVSLVTYIPFIVLVAVYA</sequence>
<feature type="compositionally biased region" description="Low complexity" evidence="1">
    <location>
        <begin position="42"/>
        <end position="52"/>
    </location>
</feature>
<dbReference type="Proteomes" id="UP000053424">
    <property type="component" value="Unassembled WGS sequence"/>
</dbReference>
<keyword evidence="2" id="KW-0472">Membrane</keyword>
<name>A0A0C2XZR3_HEBCY</name>
<evidence type="ECO:0000313" key="3">
    <source>
        <dbReference type="EMBL" id="KIM43083.1"/>
    </source>
</evidence>
<organism evidence="3 4">
    <name type="scientific">Hebeloma cylindrosporum</name>
    <dbReference type="NCBI Taxonomy" id="76867"/>
    <lineage>
        <taxon>Eukaryota</taxon>
        <taxon>Fungi</taxon>
        <taxon>Dikarya</taxon>
        <taxon>Basidiomycota</taxon>
        <taxon>Agaricomycotina</taxon>
        <taxon>Agaricomycetes</taxon>
        <taxon>Agaricomycetidae</taxon>
        <taxon>Agaricales</taxon>
        <taxon>Agaricineae</taxon>
        <taxon>Hymenogastraceae</taxon>
        <taxon>Hebeloma</taxon>
    </lineage>
</organism>
<reference evidence="4" key="2">
    <citation type="submission" date="2015-01" db="EMBL/GenBank/DDBJ databases">
        <title>Evolutionary Origins and Diversification of the Mycorrhizal Mutualists.</title>
        <authorList>
            <consortium name="DOE Joint Genome Institute"/>
            <consortium name="Mycorrhizal Genomics Consortium"/>
            <person name="Kohler A."/>
            <person name="Kuo A."/>
            <person name="Nagy L.G."/>
            <person name="Floudas D."/>
            <person name="Copeland A."/>
            <person name="Barry K.W."/>
            <person name="Cichocki N."/>
            <person name="Veneault-Fourrey C."/>
            <person name="LaButti K."/>
            <person name="Lindquist E.A."/>
            <person name="Lipzen A."/>
            <person name="Lundell T."/>
            <person name="Morin E."/>
            <person name="Murat C."/>
            <person name="Riley R."/>
            <person name="Ohm R."/>
            <person name="Sun H."/>
            <person name="Tunlid A."/>
            <person name="Henrissat B."/>
            <person name="Grigoriev I.V."/>
            <person name="Hibbett D.S."/>
            <person name="Martin F."/>
        </authorList>
    </citation>
    <scope>NUCLEOTIDE SEQUENCE [LARGE SCALE GENOMIC DNA]</scope>
    <source>
        <strain evidence="4">h7</strain>
    </source>
</reference>
<dbReference type="STRING" id="686832.A0A0C2XZR3"/>
<feature type="region of interest" description="Disordered" evidence="1">
    <location>
        <begin position="280"/>
        <end position="307"/>
    </location>
</feature>
<evidence type="ECO:0000313" key="4">
    <source>
        <dbReference type="Proteomes" id="UP000053424"/>
    </source>
</evidence>
<dbReference type="OrthoDB" id="3266087at2759"/>
<feature type="compositionally biased region" description="Polar residues" evidence="1">
    <location>
        <begin position="104"/>
        <end position="118"/>
    </location>
</feature>
<evidence type="ECO:0000256" key="2">
    <source>
        <dbReference type="SAM" id="Phobius"/>
    </source>
</evidence>
<dbReference type="EMBL" id="KN831776">
    <property type="protein sequence ID" value="KIM43083.1"/>
    <property type="molecule type" value="Genomic_DNA"/>
</dbReference>
<keyword evidence="2" id="KW-1133">Transmembrane helix</keyword>
<feature type="compositionally biased region" description="Polar residues" evidence="1">
    <location>
        <begin position="59"/>
        <end position="80"/>
    </location>
</feature>
<feature type="region of interest" description="Disordered" evidence="1">
    <location>
        <begin position="1"/>
        <end position="263"/>
    </location>
</feature>
<dbReference type="AlphaFoldDB" id="A0A0C2XZR3"/>
<feature type="transmembrane region" description="Helical" evidence="2">
    <location>
        <begin position="394"/>
        <end position="413"/>
    </location>
</feature>
<dbReference type="HOGENOM" id="CLU_055658_0_0_1"/>
<feature type="compositionally biased region" description="Polar residues" evidence="1">
    <location>
        <begin position="247"/>
        <end position="263"/>
    </location>
</feature>
<protein>
    <submittedName>
        <fullName evidence="3">Uncharacterized protein</fullName>
    </submittedName>
</protein>
<keyword evidence="4" id="KW-1185">Reference proteome</keyword>
<feature type="compositionally biased region" description="Basic and acidic residues" evidence="1">
    <location>
        <begin position="145"/>
        <end position="154"/>
    </location>
</feature>
<feature type="compositionally biased region" description="Polar residues" evidence="1">
    <location>
        <begin position="166"/>
        <end position="181"/>
    </location>
</feature>
<feature type="compositionally biased region" description="Low complexity" evidence="1">
    <location>
        <begin position="194"/>
        <end position="206"/>
    </location>
</feature>
<proteinExistence type="predicted"/>
<keyword evidence="2" id="KW-0812">Transmembrane</keyword>
<feature type="compositionally biased region" description="Polar residues" evidence="1">
    <location>
        <begin position="26"/>
        <end position="36"/>
    </location>
</feature>
<gene>
    <name evidence="3" type="ORF">M413DRAFT_443896</name>
</gene>
<feature type="transmembrane region" description="Helical" evidence="2">
    <location>
        <begin position="339"/>
        <end position="359"/>
    </location>
</feature>
<reference evidence="3 4" key="1">
    <citation type="submission" date="2014-04" db="EMBL/GenBank/DDBJ databases">
        <authorList>
            <consortium name="DOE Joint Genome Institute"/>
            <person name="Kuo A."/>
            <person name="Gay G."/>
            <person name="Dore J."/>
            <person name="Kohler A."/>
            <person name="Nagy L.G."/>
            <person name="Floudas D."/>
            <person name="Copeland A."/>
            <person name="Barry K.W."/>
            <person name="Cichocki N."/>
            <person name="Veneault-Fourrey C."/>
            <person name="LaButti K."/>
            <person name="Lindquist E.A."/>
            <person name="Lipzen A."/>
            <person name="Lundell T."/>
            <person name="Morin E."/>
            <person name="Murat C."/>
            <person name="Sun H."/>
            <person name="Tunlid A."/>
            <person name="Henrissat B."/>
            <person name="Grigoriev I.V."/>
            <person name="Hibbett D.S."/>
            <person name="Martin F."/>
            <person name="Nordberg H.P."/>
            <person name="Cantor M.N."/>
            <person name="Hua S.X."/>
        </authorList>
    </citation>
    <scope>NUCLEOTIDE SEQUENCE [LARGE SCALE GENOMIC DNA]</scope>
    <source>
        <strain evidence="4">h7</strain>
    </source>
</reference>
<feature type="compositionally biased region" description="Polar residues" evidence="1">
    <location>
        <begin position="208"/>
        <end position="238"/>
    </location>
</feature>
<evidence type="ECO:0000256" key="1">
    <source>
        <dbReference type="SAM" id="MobiDB-lite"/>
    </source>
</evidence>
<accession>A0A0C2XZR3</accession>